<dbReference type="EMBL" id="CCYA01000318">
    <property type="protein sequence ID" value="CEH16450.1"/>
    <property type="molecule type" value="Genomic_DNA"/>
</dbReference>
<dbReference type="Gene3D" id="3.40.50.300">
    <property type="entry name" value="P-loop containing nucleotide triphosphate hydrolases"/>
    <property type="match status" value="1"/>
</dbReference>
<evidence type="ECO:0000313" key="1">
    <source>
        <dbReference type="EMBL" id="CEH16450.1"/>
    </source>
</evidence>
<evidence type="ECO:0000313" key="2">
    <source>
        <dbReference type="Proteomes" id="UP000054845"/>
    </source>
</evidence>
<organism evidence="1 2">
    <name type="scientific">Ceraceosorus bombacis</name>
    <dbReference type="NCBI Taxonomy" id="401625"/>
    <lineage>
        <taxon>Eukaryota</taxon>
        <taxon>Fungi</taxon>
        <taxon>Dikarya</taxon>
        <taxon>Basidiomycota</taxon>
        <taxon>Ustilaginomycotina</taxon>
        <taxon>Exobasidiomycetes</taxon>
        <taxon>Ceraceosorales</taxon>
        <taxon>Ceraceosoraceae</taxon>
        <taxon>Ceraceosorus</taxon>
    </lineage>
</organism>
<reference evidence="1 2" key="1">
    <citation type="submission" date="2014-09" db="EMBL/GenBank/DDBJ databases">
        <authorList>
            <person name="Magalhaes I.L.F."/>
            <person name="Oliveira U."/>
            <person name="Santos F.R."/>
            <person name="Vidigal T.H.D.A."/>
            <person name="Brescovit A.D."/>
            <person name="Santos A.J."/>
        </authorList>
    </citation>
    <scope>NUCLEOTIDE SEQUENCE [LARGE SCALE GENOMIC DNA]</scope>
</reference>
<dbReference type="Proteomes" id="UP000054845">
    <property type="component" value="Unassembled WGS sequence"/>
</dbReference>
<keyword evidence="2" id="KW-1185">Reference proteome</keyword>
<dbReference type="STRING" id="401625.A0A0N7LAF6"/>
<keyword evidence="1" id="KW-0378">Hydrolase</keyword>
<dbReference type="InterPro" id="IPR027417">
    <property type="entry name" value="P-loop_NTPase"/>
</dbReference>
<sequence>MPGIADIRKLTDLLNGHRSFGSQSFRILPLHSTISNEDQGSVFNVPPKGVRKITLLALRLLRDQLSKLINSSYRNPGREWTQDQRNYFDLATQVLGMGANDKDKVMQT</sequence>
<dbReference type="GO" id="GO:0016787">
    <property type="term" value="F:hydrolase activity"/>
    <property type="evidence" value="ECO:0007669"/>
    <property type="project" value="UniProtKB-KW"/>
</dbReference>
<name>A0A0N7LAF6_9BASI</name>
<proteinExistence type="predicted"/>
<dbReference type="OrthoDB" id="5600252at2759"/>
<protein>
    <submittedName>
        <fullName evidence="1">p-loop containing nucleoside triphosphate hydrolase protein</fullName>
    </submittedName>
</protein>
<accession>A0A0N7LAF6</accession>
<dbReference type="AlphaFoldDB" id="A0A0N7LAF6"/>